<feature type="compositionally biased region" description="Polar residues" evidence="2">
    <location>
        <begin position="320"/>
        <end position="332"/>
    </location>
</feature>
<dbReference type="AlphaFoldDB" id="A0A4T0FTD9"/>
<keyword evidence="1" id="KW-0175">Coiled coil</keyword>
<proteinExistence type="predicted"/>
<accession>A0A4T0FTD9</accession>
<evidence type="ECO:0000313" key="5">
    <source>
        <dbReference type="Proteomes" id="UP000310189"/>
    </source>
</evidence>
<sequence length="400" mass="45083">MGEDKEVHESLKLVRLLKNGADGSNDENIPSHTLYTDYCSNLKLLSVHLNKVVISAKNPVNWSILNQLLPELNKLLSNLAFIVQSTRSSLLRKSWLRLFTDILDGVEGLLSSIINYSYKDILNHSEIIHQLTTTTIPDSELQALRAVLDQQQDILIDTQREIKELDLDVDNFTPQVEKILSISNTLPEQFKSYANSLKETDDLTQTHSKCTHLCDIWDDVVYHLDEFDEDDFKEAADEFEKVYSEVFGGLEEKLNGLKLFKRHVLAELCCSCTIIMSPIASALRRATTINAAAIARPAVTRQLHFTPLALKPKELKVDSKPTSSWPEGSSSRPHTEYKPVEGREGKTARLVFRIKPSDIPTELLPLFAAVGFAVIGATAYGVYAIYNDKTLRVHRHGERK</sequence>
<dbReference type="Pfam" id="PF06522">
    <property type="entry name" value="B12D"/>
    <property type="match status" value="1"/>
</dbReference>
<gene>
    <name evidence="4" type="ORF">E3P99_00982</name>
</gene>
<feature type="transmembrane region" description="Helical" evidence="3">
    <location>
        <begin position="363"/>
        <end position="386"/>
    </location>
</feature>
<keyword evidence="3" id="KW-0812">Transmembrane</keyword>
<evidence type="ECO:0000256" key="1">
    <source>
        <dbReference type="SAM" id="Coils"/>
    </source>
</evidence>
<reference evidence="4 5" key="1">
    <citation type="submission" date="2019-03" db="EMBL/GenBank/DDBJ databases">
        <title>Sequencing 23 genomes of Wallemia ichthyophaga.</title>
        <authorList>
            <person name="Gostincar C."/>
        </authorList>
    </citation>
    <scope>NUCLEOTIDE SEQUENCE [LARGE SCALE GENOMIC DNA]</scope>
    <source>
        <strain evidence="4 5">EXF-5753</strain>
    </source>
</reference>
<name>A0A4T0FTD9_9BASI</name>
<dbReference type="EMBL" id="SPNW01000011">
    <property type="protein sequence ID" value="TIA91570.1"/>
    <property type="molecule type" value="Genomic_DNA"/>
</dbReference>
<feature type="region of interest" description="Disordered" evidence="2">
    <location>
        <begin position="317"/>
        <end position="341"/>
    </location>
</feature>
<evidence type="ECO:0000256" key="2">
    <source>
        <dbReference type="SAM" id="MobiDB-lite"/>
    </source>
</evidence>
<evidence type="ECO:0000313" key="4">
    <source>
        <dbReference type="EMBL" id="TIA91570.1"/>
    </source>
</evidence>
<protein>
    <submittedName>
        <fullName evidence="4">Uncharacterized protein</fullName>
    </submittedName>
</protein>
<comment type="caution">
    <text evidence="4">The sequence shown here is derived from an EMBL/GenBank/DDBJ whole genome shotgun (WGS) entry which is preliminary data.</text>
</comment>
<dbReference type="OrthoDB" id="10605697at2759"/>
<keyword evidence="5" id="KW-1185">Reference proteome</keyword>
<dbReference type="Proteomes" id="UP000310189">
    <property type="component" value="Unassembled WGS sequence"/>
</dbReference>
<organism evidence="4 5">
    <name type="scientific">Wallemia hederae</name>
    <dbReference type="NCBI Taxonomy" id="1540922"/>
    <lineage>
        <taxon>Eukaryota</taxon>
        <taxon>Fungi</taxon>
        <taxon>Dikarya</taxon>
        <taxon>Basidiomycota</taxon>
        <taxon>Wallemiomycotina</taxon>
        <taxon>Wallemiomycetes</taxon>
        <taxon>Wallemiales</taxon>
        <taxon>Wallemiaceae</taxon>
        <taxon>Wallemia</taxon>
    </lineage>
</organism>
<keyword evidence="3" id="KW-1133">Transmembrane helix</keyword>
<dbReference type="InterPro" id="IPR010530">
    <property type="entry name" value="B12D"/>
</dbReference>
<keyword evidence="3" id="KW-0472">Membrane</keyword>
<feature type="coiled-coil region" evidence="1">
    <location>
        <begin position="141"/>
        <end position="168"/>
    </location>
</feature>
<evidence type="ECO:0000256" key="3">
    <source>
        <dbReference type="SAM" id="Phobius"/>
    </source>
</evidence>